<evidence type="ECO:0000256" key="1">
    <source>
        <dbReference type="SAM" id="SignalP"/>
    </source>
</evidence>
<protein>
    <submittedName>
        <fullName evidence="2">Uncharacterized protein</fullName>
    </submittedName>
</protein>
<keyword evidence="1" id="KW-0732">Signal</keyword>
<name>A0A1G9Z6J6_9FIRM</name>
<dbReference type="AlphaFoldDB" id="A0A1G9Z6J6"/>
<feature type="signal peptide" evidence="1">
    <location>
        <begin position="1"/>
        <end position="22"/>
    </location>
</feature>
<evidence type="ECO:0000313" key="2">
    <source>
        <dbReference type="EMBL" id="SDN16391.1"/>
    </source>
</evidence>
<gene>
    <name evidence="2" type="ORF">SAMN05216544_2030</name>
</gene>
<sequence length="119" mass="13434">MKLKRFFVAALLTSSVILSSLALVYAGYNDGTYGYAYRNVEGRDGVYKISAGTVRKNGAQQSSVKVTKTYYDGEVQTESSGVRNEDVNYTSGYEYIEDYVTEHKTYKNSLPVYNITLYR</sequence>
<organism evidence="2 3">
    <name type="scientific">Lachnospira pectinoschiza</name>
    <dbReference type="NCBI Taxonomy" id="28052"/>
    <lineage>
        <taxon>Bacteria</taxon>
        <taxon>Bacillati</taxon>
        <taxon>Bacillota</taxon>
        <taxon>Clostridia</taxon>
        <taxon>Lachnospirales</taxon>
        <taxon>Lachnospiraceae</taxon>
        <taxon>Lachnospira</taxon>
    </lineage>
</organism>
<dbReference type="Proteomes" id="UP000187651">
    <property type="component" value="Unassembled WGS sequence"/>
</dbReference>
<dbReference type="EMBL" id="FNHZ01000007">
    <property type="protein sequence ID" value="SDN16391.1"/>
    <property type="molecule type" value="Genomic_DNA"/>
</dbReference>
<keyword evidence="3" id="KW-1185">Reference proteome</keyword>
<reference evidence="3" key="1">
    <citation type="submission" date="2016-10" db="EMBL/GenBank/DDBJ databases">
        <authorList>
            <person name="Varghese N."/>
            <person name="Submissions S."/>
        </authorList>
    </citation>
    <scope>NUCLEOTIDE SEQUENCE [LARGE SCALE GENOMIC DNA]</scope>
    <source>
        <strain evidence="3">M83</strain>
    </source>
</reference>
<feature type="chain" id="PRO_5038850995" evidence="1">
    <location>
        <begin position="23"/>
        <end position="119"/>
    </location>
</feature>
<proteinExistence type="predicted"/>
<dbReference type="OrthoDB" id="9878976at2"/>
<dbReference type="RefSeq" id="WP_074522042.1">
    <property type="nucleotide sequence ID" value="NZ_FNHZ01000007.1"/>
</dbReference>
<evidence type="ECO:0000313" key="3">
    <source>
        <dbReference type="Proteomes" id="UP000187651"/>
    </source>
</evidence>
<accession>A0A1G9Z6J6</accession>